<dbReference type="RefSeq" id="WP_111879626.1">
    <property type="nucleotide sequence ID" value="NZ_CBCSGC010000099.1"/>
</dbReference>
<dbReference type="OrthoDB" id="8820064at2"/>
<dbReference type="EMBL" id="QLTA01000038">
    <property type="protein sequence ID" value="RAR77306.1"/>
    <property type="molecule type" value="Genomic_DNA"/>
</dbReference>
<dbReference type="Pfam" id="PF11142">
    <property type="entry name" value="DUF2917"/>
    <property type="match status" value="1"/>
</dbReference>
<comment type="caution">
    <text evidence="1">The sequence shown here is derived from an EMBL/GenBank/DDBJ whole genome shotgun (WGS) entry which is preliminary data.</text>
</comment>
<proteinExistence type="predicted"/>
<name>A0A328Z4X9_9BURK</name>
<organism evidence="1 2">
    <name type="scientific">Paracidovorax anthurii</name>
    <dbReference type="NCBI Taxonomy" id="78229"/>
    <lineage>
        <taxon>Bacteria</taxon>
        <taxon>Pseudomonadati</taxon>
        <taxon>Pseudomonadota</taxon>
        <taxon>Betaproteobacteria</taxon>
        <taxon>Burkholderiales</taxon>
        <taxon>Comamonadaceae</taxon>
        <taxon>Paracidovorax</taxon>
    </lineage>
</organism>
<evidence type="ECO:0000313" key="2">
    <source>
        <dbReference type="Proteomes" id="UP000248856"/>
    </source>
</evidence>
<reference evidence="1 2" key="1">
    <citation type="submission" date="2018-06" db="EMBL/GenBank/DDBJ databases">
        <title>Genomic Encyclopedia of Archaeal and Bacterial Type Strains, Phase II (KMG-II): from individual species to whole genera.</title>
        <authorList>
            <person name="Goeker M."/>
        </authorList>
    </citation>
    <scope>NUCLEOTIDE SEQUENCE [LARGE SCALE GENOMIC DNA]</scope>
    <source>
        <strain evidence="1 2">CFPB 3232</strain>
    </source>
</reference>
<keyword evidence="2" id="KW-1185">Reference proteome</keyword>
<gene>
    <name evidence="1" type="ORF">AX018_103842</name>
</gene>
<evidence type="ECO:0000313" key="1">
    <source>
        <dbReference type="EMBL" id="RAR77306.1"/>
    </source>
</evidence>
<accession>A0A328Z4X9</accession>
<protein>
    <recommendedName>
        <fullName evidence="3">DUF2917 family protein</fullName>
    </recommendedName>
</protein>
<sequence>MSASHVLNFQQSPTRDRSTGVDVFLLGTGQAHSLRPRVPMALRIASGRAWVTLDDGPNGAADPAAGDIVLQAGQTLWVAAGQHAVIESLGREPVQYRFSPSRSVKHEAQARGAVSAQASACSA</sequence>
<dbReference type="Proteomes" id="UP000248856">
    <property type="component" value="Unassembled WGS sequence"/>
</dbReference>
<evidence type="ECO:0008006" key="3">
    <source>
        <dbReference type="Google" id="ProtNLM"/>
    </source>
</evidence>
<dbReference type="InterPro" id="IPR021317">
    <property type="entry name" value="DUF2917"/>
</dbReference>
<dbReference type="AlphaFoldDB" id="A0A328Z4X9"/>